<dbReference type="Proteomes" id="UP000823821">
    <property type="component" value="Unassembled WGS sequence"/>
</dbReference>
<comment type="caution">
    <text evidence="1">The sequence shown here is derived from an EMBL/GenBank/DDBJ whole genome shotgun (WGS) entry which is preliminary data.</text>
</comment>
<dbReference type="AlphaFoldDB" id="A0A9D2HL69"/>
<evidence type="ECO:0000313" key="1">
    <source>
        <dbReference type="EMBL" id="HJA78100.1"/>
    </source>
</evidence>
<organism evidence="1 2">
    <name type="scientific">Candidatus Desulfovibrio intestinavium</name>
    <dbReference type="NCBI Taxonomy" id="2838534"/>
    <lineage>
        <taxon>Bacteria</taxon>
        <taxon>Pseudomonadati</taxon>
        <taxon>Thermodesulfobacteriota</taxon>
        <taxon>Desulfovibrionia</taxon>
        <taxon>Desulfovibrionales</taxon>
        <taxon>Desulfovibrionaceae</taxon>
        <taxon>Desulfovibrio</taxon>
    </lineage>
</organism>
<name>A0A9D2HL69_9BACT</name>
<reference evidence="1" key="2">
    <citation type="submission" date="2021-04" db="EMBL/GenBank/DDBJ databases">
        <authorList>
            <person name="Gilroy R."/>
        </authorList>
    </citation>
    <scope>NUCLEOTIDE SEQUENCE</scope>
    <source>
        <strain evidence="1">5032</strain>
    </source>
</reference>
<reference evidence="1" key="1">
    <citation type="journal article" date="2021" name="PeerJ">
        <title>Extensive microbial diversity within the chicken gut microbiome revealed by metagenomics and culture.</title>
        <authorList>
            <person name="Gilroy R."/>
            <person name="Ravi A."/>
            <person name="Getino M."/>
            <person name="Pursley I."/>
            <person name="Horton D.L."/>
            <person name="Alikhan N.F."/>
            <person name="Baker D."/>
            <person name="Gharbi K."/>
            <person name="Hall N."/>
            <person name="Watson M."/>
            <person name="Adriaenssens E.M."/>
            <person name="Foster-Nyarko E."/>
            <person name="Jarju S."/>
            <person name="Secka A."/>
            <person name="Antonio M."/>
            <person name="Oren A."/>
            <person name="Chaudhuri R.R."/>
            <person name="La Ragione R."/>
            <person name="Hildebrand F."/>
            <person name="Pallen M.J."/>
        </authorList>
    </citation>
    <scope>NUCLEOTIDE SEQUENCE</scope>
    <source>
        <strain evidence="1">5032</strain>
    </source>
</reference>
<protein>
    <submittedName>
        <fullName evidence="1">Uncharacterized protein</fullName>
    </submittedName>
</protein>
<gene>
    <name evidence="1" type="ORF">H9784_00805</name>
</gene>
<evidence type="ECO:0000313" key="2">
    <source>
        <dbReference type="Proteomes" id="UP000823821"/>
    </source>
</evidence>
<sequence>MAWTYWHLGSDLQDGAQAGKAERRDFFRRILQDLACPQGTHTFWPVCLPAAAGEPQADAGMFWSGLQALRSRGVIIMGSAAARASGLPGPLQPLTQRMVRGRLVWILPDVDRLIGDASGYATMRAFLRKALHILFPR</sequence>
<dbReference type="EMBL" id="DWZD01000007">
    <property type="protein sequence ID" value="HJA78100.1"/>
    <property type="molecule type" value="Genomic_DNA"/>
</dbReference>
<accession>A0A9D2HL69</accession>
<proteinExistence type="predicted"/>